<dbReference type="InterPro" id="IPR029010">
    <property type="entry name" value="ThuA-like"/>
</dbReference>
<dbReference type="PANTHER" id="PTHR40469">
    <property type="entry name" value="SECRETED GLYCOSYL HYDROLASE"/>
    <property type="match status" value="1"/>
</dbReference>
<proteinExistence type="predicted"/>
<evidence type="ECO:0000313" key="3">
    <source>
        <dbReference type="EMBL" id="PKH40444.1"/>
    </source>
</evidence>
<name>A0ABX4QWA0_9ACTN</name>
<sequence length="556" mass="59659">MSSGDTRIPASWTLRWSTTSPPRPITAAETASTPSSTTTATAAEPRNRTMGEGRPGPELGDTPSSTTRPLRTSSCTRSATVERLSPVVAPSSDRDAGPSRCRHSSSSPRLCRRTTEARAPPRVAGADRSSLPVAGAAGESMRTSCRAPRRGRAVDTRVTHVIRCRGFVWHSDKYAHASPRKDTPMRHPARLTATIAAIAGALTLTGSVVAPSQATLDPVADVAEAAPYKVLVVGKTLGFRHSHIDDTTNAVIKLGQENGFTVDVWDDKQPALTMPTTPFTSAESLDQYATILFASNVDGTNDQNPARPRTLDDAELAAFQGYIRDGGGFVGLHAATDAMHAVPWYGELTGGSARFRNHPQQQTATMRVESPTHPSTEMLPKEWIRFDEWYNFTSNPREDVHVLLTLDESTYNPGSGRMGADHPIAWCHNFEGGRSWYEGAGHVDAAYTDPTFLDHLLGGIEWTAGVVEGGGDCVTFKEADGLVEVAGTEGSVRAAKLSRDVAGYLEQAETAHEEGRHAAAAHTLKQAQGKAHGLQDDVLVAKIGDLIEWQQGLIGF</sequence>
<feature type="compositionally biased region" description="Low complexity" evidence="1">
    <location>
        <begin position="26"/>
        <end position="44"/>
    </location>
</feature>
<dbReference type="SUPFAM" id="SSF52317">
    <property type="entry name" value="Class I glutamine amidotransferase-like"/>
    <property type="match status" value="1"/>
</dbReference>
<organism evidence="3 4">
    <name type="scientific">Nocardioides alpinus</name>
    <dbReference type="NCBI Taxonomy" id="748909"/>
    <lineage>
        <taxon>Bacteria</taxon>
        <taxon>Bacillati</taxon>
        <taxon>Actinomycetota</taxon>
        <taxon>Actinomycetes</taxon>
        <taxon>Propionibacteriales</taxon>
        <taxon>Nocardioidaceae</taxon>
        <taxon>Nocardioides</taxon>
    </lineage>
</organism>
<evidence type="ECO:0000259" key="2">
    <source>
        <dbReference type="Pfam" id="PF06283"/>
    </source>
</evidence>
<dbReference type="Pfam" id="PF06283">
    <property type="entry name" value="ThuA"/>
    <property type="match status" value="1"/>
</dbReference>
<dbReference type="InterPro" id="IPR029062">
    <property type="entry name" value="Class_I_gatase-like"/>
</dbReference>
<gene>
    <name evidence="3" type="ORF">CXG46_12440</name>
</gene>
<dbReference type="Gene3D" id="3.40.50.880">
    <property type="match status" value="1"/>
</dbReference>
<feature type="compositionally biased region" description="Low complexity" evidence="1">
    <location>
        <begin position="62"/>
        <end position="78"/>
    </location>
</feature>
<accession>A0ABX4QWA0</accession>
<evidence type="ECO:0000256" key="1">
    <source>
        <dbReference type="SAM" id="MobiDB-lite"/>
    </source>
</evidence>
<dbReference type="Proteomes" id="UP000233565">
    <property type="component" value="Unassembled WGS sequence"/>
</dbReference>
<comment type="caution">
    <text evidence="3">The sequence shown here is derived from an EMBL/GenBank/DDBJ whole genome shotgun (WGS) entry which is preliminary data.</text>
</comment>
<keyword evidence="4" id="KW-1185">Reference proteome</keyword>
<reference evidence="3 4" key="1">
    <citation type="submission" date="2017-12" db="EMBL/GenBank/DDBJ databases">
        <title>Pharmacopeia of the Arctic Ocean.</title>
        <authorList>
            <person name="Collins E."/>
            <person name="Ducluzeau A.-L."/>
        </authorList>
    </citation>
    <scope>NUCLEOTIDE SEQUENCE [LARGE SCALE GENOMIC DNA]</scope>
    <source>
        <strain evidence="3 4">DSM 23325</strain>
    </source>
</reference>
<protein>
    <submittedName>
        <fullName evidence="3">ThuA domain-containing protein</fullName>
    </submittedName>
</protein>
<evidence type="ECO:0000313" key="4">
    <source>
        <dbReference type="Proteomes" id="UP000233565"/>
    </source>
</evidence>
<dbReference type="PANTHER" id="PTHR40469:SF2">
    <property type="entry name" value="GALACTOSE-BINDING DOMAIN-LIKE SUPERFAMILY PROTEIN"/>
    <property type="match status" value="1"/>
</dbReference>
<dbReference type="EMBL" id="PJBV01000018">
    <property type="protein sequence ID" value="PKH40444.1"/>
    <property type="molecule type" value="Genomic_DNA"/>
</dbReference>
<feature type="domain" description="ThuA-like" evidence="2">
    <location>
        <begin position="229"/>
        <end position="463"/>
    </location>
</feature>
<feature type="region of interest" description="Disordered" evidence="1">
    <location>
        <begin position="1"/>
        <end position="148"/>
    </location>
</feature>